<organism evidence="1 2">
    <name type="scientific">Amycolatopsis suaedae</name>
    <dbReference type="NCBI Taxonomy" id="2510978"/>
    <lineage>
        <taxon>Bacteria</taxon>
        <taxon>Bacillati</taxon>
        <taxon>Actinomycetota</taxon>
        <taxon>Actinomycetes</taxon>
        <taxon>Pseudonocardiales</taxon>
        <taxon>Pseudonocardiaceae</taxon>
        <taxon>Amycolatopsis</taxon>
    </lineage>
</organism>
<reference evidence="1 2" key="1">
    <citation type="submission" date="2019-02" db="EMBL/GenBank/DDBJ databases">
        <title>Draft genome sequence of Amycolatopsis sp. 8-3EHSu isolated from roots of Suaeda maritima.</title>
        <authorList>
            <person name="Duangmal K."/>
            <person name="Chantavorakit T."/>
        </authorList>
    </citation>
    <scope>NUCLEOTIDE SEQUENCE [LARGE SCALE GENOMIC DNA]</scope>
    <source>
        <strain evidence="1 2">8-3EHSu</strain>
    </source>
</reference>
<dbReference type="EMBL" id="SFCC01000003">
    <property type="protein sequence ID" value="RZQ64825.1"/>
    <property type="molecule type" value="Genomic_DNA"/>
</dbReference>
<sequence>MAIIAMGIYISCAMTTHEPEVSRTLRLGELRPYLTVILLEATADDPERAFDALQRFLRKSARDRGRADEVRVRAEVSLTGTDLVDDLGTVRELGFDELYGSVRELKRSPTWTDPDSGYVDVINELSLAVRRNNMVAVCAAFPTENGFGRWIHRSAAPFRFVPPNLLAGAFRGDGRRLWLRGVHRRRTTKADSKALGGLRLQDSLTPIEDGTYAMTAAKLTYVPDDERAVLRDLVTISPGSSKISWKRTPHIAMFLAAVGEALDVIEKALVADEDPVSEFPALAVQETDLSRVWGAYEVLVPDPDEVRGEPDGDEESVERAEYLRSVVIDVRGEPSSGRALVDVGHDGAVAGTLAVKPVATTSGVVRLDVRYHGEPSAEAVTREVKEAIGDGDLISVYYESGHHFNGHQVVKERLVSTPFRNVEFEDFCGYSITKEKPAVRGDQLIHDAIAQEGDNSLFAWVVRSFGGDWLLCDDGAGELADFLHLTDKGTLTAIHVKAARSSSPDRRIAVQPFEQVVTQAEKNVRLLDNDVLLTRLATPRIENPAAWHAGQRITCAQFVQQLRLRVAADRTNVLIIQPHLRREPYLRARDDAASGKTTRDTNSLALLDNVLHTTRRTVIGLWDELSVIGCR</sequence>
<evidence type="ECO:0000313" key="2">
    <source>
        <dbReference type="Proteomes" id="UP000292003"/>
    </source>
</evidence>
<keyword evidence="2" id="KW-1185">Reference proteome</keyword>
<protein>
    <submittedName>
        <fullName evidence="1">Uncharacterized protein</fullName>
    </submittedName>
</protein>
<dbReference type="RefSeq" id="WP_130474624.1">
    <property type="nucleotide sequence ID" value="NZ_SFCC01000003.1"/>
</dbReference>
<evidence type="ECO:0000313" key="1">
    <source>
        <dbReference type="EMBL" id="RZQ64825.1"/>
    </source>
</evidence>
<dbReference type="Proteomes" id="UP000292003">
    <property type="component" value="Unassembled WGS sequence"/>
</dbReference>
<comment type="caution">
    <text evidence="1">The sequence shown here is derived from an EMBL/GenBank/DDBJ whole genome shotgun (WGS) entry which is preliminary data.</text>
</comment>
<proteinExistence type="predicted"/>
<accession>A0A4V2EME9</accession>
<dbReference type="OrthoDB" id="9148897at2"/>
<gene>
    <name evidence="1" type="ORF">EWH70_08045</name>
</gene>
<dbReference type="AlphaFoldDB" id="A0A4V2EME9"/>
<name>A0A4V2EME9_9PSEU</name>